<accession>A0A518IQX6</accession>
<sequence>MDSTTDSTTAGRRIWDVVVVGAGVAGATAAIGIARGGASVLLVDRKEFPRDKVCGACLNRDAVSGLEALGVLEPIMRAGALPLSHYDLRSGSRRVTLPLPGGLSISRSAMDAVLVEQAIEAGCEFLSGVTLRLDDDSALPTDAQQEYRQLSDPAGNVTLRGRIVVMATGLASDHLIPQSQMQVAAKPDSRVGFGMSTADFPSDYCEGTIYMAVAKDGYVGASRTEHGQLNIAAAIDRQALRGRTSAEVCGAILQEAGFPVSQRMLAGTWRGTTTLTRRRQNVACERLFVVGDAAGYIEPFTGEGMAWAIRGGRAVAPLVVAAAKHWDAAYIDRWGDLTEDLVITQQYWCHAFARTLRYPKLVRGLLKVVTVVPSLGRFVVRQINRERQHDVFNHWPGNGAGTRNR</sequence>
<dbReference type="InterPro" id="IPR050407">
    <property type="entry name" value="Geranylgeranyl_reductase"/>
</dbReference>
<dbReference type="GO" id="GO:0071949">
    <property type="term" value="F:FAD binding"/>
    <property type="evidence" value="ECO:0007669"/>
    <property type="project" value="InterPro"/>
</dbReference>
<dbReference type="RefSeq" id="WP_145283351.1">
    <property type="nucleotide sequence ID" value="NZ_CP036318.1"/>
</dbReference>
<evidence type="ECO:0000259" key="1">
    <source>
        <dbReference type="Pfam" id="PF01494"/>
    </source>
</evidence>
<dbReference type="InterPro" id="IPR036188">
    <property type="entry name" value="FAD/NAD-bd_sf"/>
</dbReference>
<dbReference type="EMBL" id="CP036318">
    <property type="protein sequence ID" value="QDV55506.1"/>
    <property type="molecule type" value="Genomic_DNA"/>
</dbReference>
<name>A0A518IQX6_9BACT</name>
<proteinExistence type="predicted"/>
<gene>
    <name evidence="2" type="ORF">Mal33_14820</name>
</gene>
<dbReference type="AlphaFoldDB" id="A0A518IQX6"/>
<dbReference type="InterPro" id="IPR002938">
    <property type="entry name" value="FAD-bd"/>
</dbReference>
<dbReference type="Proteomes" id="UP000316770">
    <property type="component" value="Chromosome"/>
</dbReference>
<evidence type="ECO:0000313" key="2">
    <source>
        <dbReference type="EMBL" id="QDV55506.1"/>
    </source>
</evidence>
<reference evidence="2 3" key="1">
    <citation type="submission" date="2019-02" db="EMBL/GenBank/DDBJ databases">
        <title>Deep-cultivation of Planctomycetes and their phenomic and genomic characterization uncovers novel biology.</title>
        <authorList>
            <person name="Wiegand S."/>
            <person name="Jogler M."/>
            <person name="Boedeker C."/>
            <person name="Pinto D."/>
            <person name="Vollmers J."/>
            <person name="Rivas-Marin E."/>
            <person name="Kohn T."/>
            <person name="Peeters S.H."/>
            <person name="Heuer A."/>
            <person name="Rast P."/>
            <person name="Oberbeckmann S."/>
            <person name="Bunk B."/>
            <person name="Jeske O."/>
            <person name="Meyerdierks A."/>
            <person name="Storesund J.E."/>
            <person name="Kallscheuer N."/>
            <person name="Luecker S."/>
            <person name="Lage O.M."/>
            <person name="Pohl T."/>
            <person name="Merkel B.J."/>
            <person name="Hornburger P."/>
            <person name="Mueller R.-W."/>
            <person name="Bruemmer F."/>
            <person name="Labrenz M."/>
            <person name="Spormann A.M."/>
            <person name="Op den Camp H."/>
            <person name="Overmann J."/>
            <person name="Amann R."/>
            <person name="Jetten M.S.M."/>
            <person name="Mascher T."/>
            <person name="Medema M.H."/>
            <person name="Devos D.P."/>
            <person name="Kaster A.-K."/>
            <person name="Ovreas L."/>
            <person name="Rohde M."/>
            <person name="Galperin M.Y."/>
            <person name="Jogler C."/>
        </authorList>
    </citation>
    <scope>NUCLEOTIDE SEQUENCE [LARGE SCALE GENOMIC DNA]</scope>
    <source>
        <strain evidence="2 3">Mal33</strain>
    </source>
</reference>
<evidence type="ECO:0000313" key="3">
    <source>
        <dbReference type="Proteomes" id="UP000316770"/>
    </source>
</evidence>
<dbReference type="SUPFAM" id="SSF51905">
    <property type="entry name" value="FAD/NAD(P)-binding domain"/>
    <property type="match status" value="1"/>
</dbReference>
<protein>
    <recommendedName>
        <fullName evidence="1">FAD-binding domain-containing protein</fullName>
    </recommendedName>
</protein>
<dbReference type="Gene3D" id="3.50.50.60">
    <property type="entry name" value="FAD/NAD(P)-binding domain"/>
    <property type="match status" value="1"/>
</dbReference>
<organism evidence="2 3">
    <name type="scientific">Rosistilla oblonga</name>
    <dbReference type="NCBI Taxonomy" id="2527990"/>
    <lineage>
        <taxon>Bacteria</taxon>
        <taxon>Pseudomonadati</taxon>
        <taxon>Planctomycetota</taxon>
        <taxon>Planctomycetia</taxon>
        <taxon>Pirellulales</taxon>
        <taxon>Pirellulaceae</taxon>
        <taxon>Rosistilla</taxon>
    </lineage>
</organism>
<dbReference type="PANTHER" id="PTHR42685:SF22">
    <property type="entry name" value="CONDITIONED MEDIUM FACTOR RECEPTOR 1"/>
    <property type="match status" value="1"/>
</dbReference>
<dbReference type="PANTHER" id="PTHR42685">
    <property type="entry name" value="GERANYLGERANYL DIPHOSPHATE REDUCTASE"/>
    <property type="match status" value="1"/>
</dbReference>
<keyword evidence="3" id="KW-1185">Reference proteome</keyword>
<dbReference type="PRINTS" id="PR00420">
    <property type="entry name" value="RNGMNOXGNASE"/>
</dbReference>
<feature type="domain" description="FAD-binding" evidence="1">
    <location>
        <begin position="16"/>
        <end position="313"/>
    </location>
</feature>
<dbReference type="Pfam" id="PF01494">
    <property type="entry name" value="FAD_binding_3"/>
    <property type="match status" value="1"/>
</dbReference>